<dbReference type="Gene3D" id="3.40.630.40">
    <property type="entry name" value="Zn-dependent exopeptidases"/>
    <property type="match status" value="1"/>
</dbReference>
<keyword evidence="1" id="KW-0378">Hydrolase</keyword>
<keyword evidence="2" id="KW-1185">Reference proteome</keyword>
<dbReference type="KEGG" id="pob:LPB03_07390"/>
<dbReference type="InterPro" id="IPR007709">
    <property type="entry name" value="N-FG_amidohydro"/>
</dbReference>
<dbReference type="Proteomes" id="UP000092584">
    <property type="component" value="Unassembled WGS sequence"/>
</dbReference>
<dbReference type="RefSeq" id="WP_065318531.1">
    <property type="nucleotide sequence ID" value="NZ_CP017477.1"/>
</dbReference>
<dbReference type="OrthoDB" id="9815326at2"/>
<evidence type="ECO:0000313" key="1">
    <source>
        <dbReference type="EMBL" id="OBY64778.1"/>
    </source>
</evidence>
<dbReference type="EMBL" id="LSFM01000021">
    <property type="protein sequence ID" value="OBY64778.1"/>
    <property type="molecule type" value="Genomic_DNA"/>
</dbReference>
<accession>A0A1B8TYQ5</accession>
<name>A0A1B8TYQ5_9FLAO</name>
<sequence>MKLILTCEHGGNVIPEKYTDYFDKHQAILKTHRGFDLGTLDYFKHLKPLADFSSFSKINRLLIELNRSLHHKNLFSEFTKELPLSAKKELIAEHYLPYRNSIENEISKHINENELVVHLSIHSFTPVLNAVERNCDIGLLFDSRIAQEKQLASFLKETILSKTTDFKVRYNYPYLGKMDGFTTYLRKHFPKNYVGIEIEINQKYAEDNNNKMILKNVLFDAISTLKVNNFL</sequence>
<evidence type="ECO:0000313" key="2">
    <source>
        <dbReference type="Proteomes" id="UP000092584"/>
    </source>
</evidence>
<dbReference type="STRING" id="1774273.LPB03_07390"/>
<dbReference type="Pfam" id="PF05013">
    <property type="entry name" value="FGase"/>
    <property type="match status" value="1"/>
</dbReference>
<proteinExistence type="predicted"/>
<protein>
    <submittedName>
        <fullName evidence="1">N-formylglutamate amidohydrolase</fullName>
    </submittedName>
</protein>
<comment type="caution">
    <text evidence="1">The sequence shown here is derived from an EMBL/GenBank/DDBJ whole genome shotgun (WGS) entry which is preliminary data.</text>
</comment>
<gene>
    <name evidence="1" type="ORF">LPB3_05100</name>
</gene>
<dbReference type="AlphaFoldDB" id="A0A1B8TYQ5"/>
<dbReference type="GO" id="GO:0016787">
    <property type="term" value="F:hydrolase activity"/>
    <property type="evidence" value="ECO:0007669"/>
    <property type="project" value="UniProtKB-KW"/>
</dbReference>
<reference evidence="2" key="1">
    <citation type="submission" date="2016-02" db="EMBL/GenBank/DDBJ databases">
        <authorList>
            <person name="Shin S.-K."/>
            <person name="Yi H."/>
            <person name="Kim E."/>
        </authorList>
    </citation>
    <scope>NUCLEOTIDE SEQUENCE [LARGE SCALE GENOMIC DNA]</scope>
    <source>
        <strain evidence="2">LPB0003</strain>
    </source>
</reference>
<organism evidence="1 2">
    <name type="scientific">Polaribacter vadi</name>
    <dbReference type="NCBI Taxonomy" id="1774273"/>
    <lineage>
        <taxon>Bacteria</taxon>
        <taxon>Pseudomonadati</taxon>
        <taxon>Bacteroidota</taxon>
        <taxon>Flavobacteriia</taxon>
        <taxon>Flavobacteriales</taxon>
        <taxon>Flavobacteriaceae</taxon>
    </lineage>
</organism>
<dbReference type="SUPFAM" id="SSF53187">
    <property type="entry name" value="Zn-dependent exopeptidases"/>
    <property type="match status" value="1"/>
</dbReference>